<organism evidence="1 2">
    <name type="scientific">Hymenobacter arizonensis</name>
    <name type="common">Siccationidurans arizonensis</name>
    <dbReference type="NCBI Taxonomy" id="1227077"/>
    <lineage>
        <taxon>Bacteria</taxon>
        <taxon>Pseudomonadati</taxon>
        <taxon>Bacteroidota</taxon>
        <taxon>Cytophagia</taxon>
        <taxon>Cytophagales</taxon>
        <taxon>Hymenobacteraceae</taxon>
        <taxon>Hymenobacter</taxon>
    </lineage>
</organism>
<accession>A0A1I5TH97</accession>
<evidence type="ECO:0008006" key="3">
    <source>
        <dbReference type="Google" id="ProtNLM"/>
    </source>
</evidence>
<evidence type="ECO:0000313" key="2">
    <source>
        <dbReference type="Proteomes" id="UP000199029"/>
    </source>
</evidence>
<dbReference type="Proteomes" id="UP000199029">
    <property type="component" value="Unassembled WGS sequence"/>
</dbReference>
<dbReference type="EMBL" id="FOXS01000001">
    <property type="protein sequence ID" value="SFP82452.1"/>
    <property type="molecule type" value="Genomic_DNA"/>
</dbReference>
<dbReference type="STRING" id="1227077.SAMN04515668_0477"/>
<proteinExistence type="predicted"/>
<reference evidence="2" key="1">
    <citation type="submission" date="2016-10" db="EMBL/GenBank/DDBJ databases">
        <authorList>
            <person name="Varghese N."/>
            <person name="Submissions S."/>
        </authorList>
    </citation>
    <scope>NUCLEOTIDE SEQUENCE [LARGE SCALE GENOMIC DNA]</scope>
    <source>
        <strain evidence="2">OR362-8,ATCC BAA-1266,JCM 13504</strain>
    </source>
</reference>
<keyword evidence="2" id="KW-1185">Reference proteome</keyword>
<sequence>MKPVWSTLADPAARLYLTRMLPLAPEGIYFENAAGRLVEHPNGYALVRYYPGPRKFSDFQALLTHLSSLLARRRWNRLLSDQRQMSPHTAQETAWLRDVWLGATSRRPGPRYGAVLRALDVFARLSMNQVLHEARGTGLVYREFDREEEAAQWLRQVR</sequence>
<protein>
    <recommendedName>
        <fullName evidence="3">SpoIIAA-like</fullName>
    </recommendedName>
</protein>
<name>A0A1I5TH97_HYMAR</name>
<dbReference type="AlphaFoldDB" id="A0A1I5TH97"/>
<evidence type="ECO:0000313" key="1">
    <source>
        <dbReference type="EMBL" id="SFP82452.1"/>
    </source>
</evidence>
<gene>
    <name evidence="1" type="ORF">SAMN04515668_0477</name>
</gene>